<evidence type="ECO:0000313" key="1">
    <source>
        <dbReference type="EMBL" id="PIY91077.1"/>
    </source>
</evidence>
<dbReference type="GO" id="GO:0006281">
    <property type="term" value="P:DNA repair"/>
    <property type="evidence" value="ECO:0007669"/>
    <property type="project" value="InterPro"/>
</dbReference>
<dbReference type="GO" id="GO:0003824">
    <property type="term" value="F:catalytic activity"/>
    <property type="evidence" value="ECO:0007669"/>
    <property type="project" value="InterPro"/>
</dbReference>
<gene>
    <name evidence="1" type="ORF">COY72_00015</name>
</gene>
<dbReference type="SUPFAM" id="SSF52540">
    <property type="entry name" value="P-loop containing nucleoside triphosphate hydrolases"/>
    <property type="match status" value="1"/>
</dbReference>
<dbReference type="EMBL" id="PFLX01000001">
    <property type="protein sequence ID" value="PIY91077.1"/>
    <property type="molecule type" value="Genomic_DNA"/>
</dbReference>
<comment type="caution">
    <text evidence="1">The sequence shown here is derived from an EMBL/GenBank/DDBJ whole genome shotgun (WGS) entry which is preliminary data.</text>
</comment>
<accession>A0A2M7R9K9</accession>
<dbReference type="Gene3D" id="3.40.50.300">
    <property type="entry name" value="P-loop containing nucleotide triphosphate hydrolases"/>
    <property type="match status" value="1"/>
</dbReference>
<proteinExistence type="predicted"/>
<dbReference type="SUPFAM" id="SSF48150">
    <property type="entry name" value="DNA-glycosylase"/>
    <property type="match status" value="1"/>
</dbReference>
<protein>
    <recommendedName>
        <fullName evidence="3">Deoxynucleoside kinase domain-containing protein</fullName>
    </recommendedName>
</protein>
<evidence type="ECO:0008006" key="3">
    <source>
        <dbReference type="Google" id="ProtNLM"/>
    </source>
</evidence>
<dbReference type="InterPro" id="IPR027417">
    <property type="entry name" value="P-loop_NTPase"/>
</dbReference>
<reference evidence="2" key="1">
    <citation type="submission" date="2017-09" db="EMBL/GenBank/DDBJ databases">
        <title>Depth-based differentiation of microbial function through sediment-hosted aquifers and enrichment of novel symbionts in the deep terrestrial subsurface.</title>
        <authorList>
            <person name="Probst A.J."/>
            <person name="Ladd B."/>
            <person name="Jarett J.K."/>
            <person name="Geller-Mcgrath D.E."/>
            <person name="Sieber C.M.K."/>
            <person name="Emerson J.B."/>
            <person name="Anantharaman K."/>
            <person name="Thomas B.C."/>
            <person name="Malmstrom R."/>
            <person name="Stieglmeier M."/>
            <person name="Klingl A."/>
            <person name="Woyke T."/>
            <person name="Ryan C.M."/>
            <person name="Banfield J.F."/>
        </authorList>
    </citation>
    <scope>NUCLEOTIDE SEQUENCE [LARGE SCALE GENOMIC DNA]</scope>
</reference>
<name>A0A2M7R9K9_9BACT</name>
<sequence length="440" mass="51640">MDMISTKDYLNILRICASQEAVKKAVFQNYNNNLWWPLSIRDWRIRMLIAGLSLRVSYRMIETFRKVVNELSSYTYEEISLMNRDKFKSIVRPIGLIKLRVRFFLSTLDFVNYVERNKLDIYSMSHDELINLLRDKVFGIGYHGAQCCALYILGYHCGIMPVDSGMKRLFCPCIGLPAPNAPYGYEILRKQLENLTRSIDYNQIAVKEGYEYLNLRESKQLAWWAHLVLIYYKRFFCNKSRPDLCPLKNILATKEIIGQMCPKKHKEVGGIKNVVIEGINKVGKTTLAEMFYSIGFKKSHADYHRRIKNLYLFYKNFLERKPRTKRFVLDRTFISEAVYGPVLREKSRLSEIQLESLLKKLKEQNTILVYLYAPLGVLLERKSDQQYELQKYYSGLTKAYESVIAIVRKYIPVIKIDSNKNNPAQIFSQITGFEFVKKNK</sequence>
<dbReference type="Proteomes" id="UP000230055">
    <property type="component" value="Unassembled WGS sequence"/>
</dbReference>
<dbReference type="InterPro" id="IPR011257">
    <property type="entry name" value="DNA_glycosylase"/>
</dbReference>
<dbReference type="AlphaFoldDB" id="A0A2M7R9K9"/>
<evidence type="ECO:0000313" key="2">
    <source>
        <dbReference type="Proteomes" id="UP000230055"/>
    </source>
</evidence>
<organism evidence="1 2">
    <name type="scientific">Candidatus Nealsonbacteria bacterium CG_4_10_14_0_8_um_filter_35_10</name>
    <dbReference type="NCBI Taxonomy" id="1974683"/>
    <lineage>
        <taxon>Bacteria</taxon>
        <taxon>Candidatus Nealsoniibacteriota</taxon>
    </lineage>
</organism>